<evidence type="ECO:0000313" key="2">
    <source>
        <dbReference type="Proteomes" id="UP001596138"/>
    </source>
</evidence>
<protein>
    <submittedName>
        <fullName evidence="1">Uncharacterized protein</fullName>
    </submittedName>
</protein>
<dbReference type="RefSeq" id="WP_386768845.1">
    <property type="nucleotide sequence ID" value="NZ_JBHSTI010000039.1"/>
</dbReference>
<proteinExistence type="predicted"/>
<sequence length="141" mass="15489">MTTLETFITELHPPTAVTEQIHPAAVLAEEPGHVVIMGLSAIDVRHNGVWDTSTGSWTRYDQPWRSAHDPGDAVAVGAVHVTYGVPSRYDITLYRVSITEHGAGLGWTVPALVDEVLRPTRLTLDTIPRAALKEAPRPFRF</sequence>
<reference evidence="2" key="1">
    <citation type="journal article" date="2019" name="Int. J. Syst. Evol. Microbiol.">
        <title>The Global Catalogue of Microorganisms (GCM) 10K type strain sequencing project: providing services to taxonomists for standard genome sequencing and annotation.</title>
        <authorList>
            <consortium name="The Broad Institute Genomics Platform"/>
            <consortium name="The Broad Institute Genome Sequencing Center for Infectious Disease"/>
            <person name="Wu L."/>
            <person name="Ma J."/>
        </authorList>
    </citation>
    <scope>NUCLEOTIDE SEQUENCE [LARGE SCALE GENOMIC DNA]</scope>
    <source>
        <strain evidence="2">CGMCC 4.7317</strain>
    </source>
</reference>
<dbReference type="EMBL" id="JBHSTI010000039">
    <property type="protein sequence ID" value="MFC6239526.1"/>
    <property type="molecule type" value="Genomic_DNA"/>
</dbReference>
<keyword evidence="2" id="KW-1185">Reference proteome</keyword>
<accession>A0ABW1T455</accession>
<dbReference type="Proteomes" id="UP001596138">
    <property type="component" value="Unassembled WGS sequence"/>
</dbReference>
<organism evidence="1 2">
    <name type="scientific">Longivirga aurantiaca</name>
    <dbReference type="NCBI Taxonomy" id="1837743"/>
    <lineage>
        <taxon>Bacteria</taxon>
        <taxon>Bacillati</taxon>
        <taxon>Actinomycetota</taxon>
        <taxon>Actinomycetes</taxon>
        <taxon>Sporichthyales</taxon>
        <taxon>Sporichthyaceae</taxon>
        <taxon>Longivirga</taxon>
    </lineage>
</organism>
<gene>
    <name evidence="1" type="ORF">ACFQGU_16755</name>
</gene>
<comment type="caution">
    <text evidence="1">The sequence shown here is derived from an EMBL/GenBank/DDBJ whole genome shotgun (WGS) entry which is preliminary data.</text>
</comment>
<name>A0ABW1T455_9ACTN</name>
<evidence type="ECO:0000313" key="1">
    <source>
        <dbReference type="EMBL" id="MFC6239526.1"/>
    </source>
</evidence>